<proteinExistence type="predicted"/>
<evidence type="ECO:0000313" key="1">
    <source>
        <dbReference type="EMBL" id="BDQ61532.1"/>
    </source>
</evidence>
<gene>
    <name evidence="1" type="ORF">EfsSVR2332_16100</name>
</gene>
<protein>
    <submittedName>
        <fullName evidence="1">Uncharacterized protein</fullName>
    </submittedName>
</protein>
<dbReference type="Proteomes" id="UP001317613">
    <property type="component" value="Chromosome"/>
</dbReference>
<sequence>MIEVRGLGNDIYELMLANAQNNIVQSVRTSASYGNTSCVVSSKGATKPFLDQLQMQGVDYIELEDEKNKIILGGIVMPEFDSLGARQEPPEEKEVLEPMWEYDEEEDER</sequence>
<evidence type="ECO:0000313" key="2">
    <source>
        <dbReference type="Proteomes" id="UP001317613"/>
    </source>
</evidence>
<dbReference type="EMBL" id="AP026729">
    <property type="protein sequence ID" value="BDQ61532.1"/>
    <property type="molecule type" value="Genomic_DNA"/>
</dbReference>
<accession>A0AC59HP87</accession>
<reference evidence="1" key="1">
    <citation type="submission" date="2022-08" db="EMBL/GenBank/DDBJ databases">
        <title>Molecular epidemiological analysis of five strains of VanD-type vancomycin-resistant Enterococcus faecalis.</title>
        <authorList>
            <person name="Mimura K."/>
            <person name="Hashimoto Y."/>
            <person name="Tomita H."/>
        </authorList>
    </citation>
    <scope>NUCLEOTIDE SEQUENCE</scope>
    <source>
        <strain evidence="1">SVR2332</strain>
    </source>
</reference>
<organism evidence="1 2">
    <name type="scientific">Enterococcus faecalis</name>
    <name type="common">Streptococcus faecalis</name>
    <dbReference type="NCBI Taxonomy" id="1351"/>
    <lineage>
        <taxon>Bacteria</taxon>
        <taxon>Bacillati</taxon>
        <taxon>Bacillota</taxon>
        <taxon>Bacilli</taxon>
        <taxon>Lactobacillales</taxon>
        <taxon>Enterococcaceae</taxon>
        <taxon>Enterococcus</taxon>
    </lineage>
</organism>
<name>A0AC59HP87_ENTFL</name>